<proteinExistence type="predicted"/>
<sequence>MSLMTATLEDDRERLKVLLPNPAFIHIPGDILFKMSKVFIHNKINPTSRMAYIEGERRNLVTAIQM</sequence>
<keyword evidence="1" id="KW-0378">Hydrolase</keyword>
<accession>A0A2I6J161</accession>
<dbReference type="Proteomes" id="UP000270450">
    <property type="component" value="Segment"/>
</dbReference>
<protein>
    <submittedName>
        <fullName evidence="1">RNA-helicase</fullName>
    </submittedName>
</protein>
<dbReference type="GO" id="GO:0004386">
    <property type="term" value="F:helicase activity"/>
    <property type="evidence" value="ECO:0007669"/>
    <property type="project" value="UniProtKB-KW"/>
</dbReference>
<keyword evidence="1" id="KW-0347">Helicase</keyword>
<reference evidence="1" key="1">
    <citation type="journal article" date="2018" name="Emerg. Infect. Dis.">
        <title>Ocular Vaccinia Infection in Dairy Worker, Brazil.</title>
        <authorList>
            <person name="Teixeira Lima M."/>
            <person name="Pereira Oliveira G."/>
            <person name="Bretas de Oliveira D."/>
            <person name="Mesquita Vaz S."/>
            <person name="de Souza Trindade G."/>
            <person name="Santos Abrahao J."/>
            <person name="Geessien Kroon E."/>
        </authorList>
    </citation>
    <scope>NUCLEOTIDE SEQUENCE [LARGE SCALE GENOMIC DNA]</scope>
    <source>
        <strain evidence="1">CEyV1</strain>
    </source>
</reference>
<dbReference type="EMBL" id="MG012795">
    <property type="protein sequence ID" value="AUL80193.1"/>
    <property type="molecule type" value="Genomic_DNA"/>
</dbReference>
<keyword evidence="1" id="KW-0547">Nucleotide-binding</keyword>
<organism evidence="1">
    <name type="scientific">Vaccinia virus</name>
    <name type="common">VACV</name>
    <name type="synonym">Orthopoxvirus vaccinia</name>
    <dbReference type="NCBI Taxonomy" id="10245"/>
    <lineage>
        <taxon>Viruses</taxon>
        <taxon>Varidnaviria</taxon>
        <taxon>Bamfordvirae</taxon>
        <taxon>Nucleocytoviricota</taxon>
        <taxon>Pokkesviricetes</taxon>
        <taxon>Chitovirales</taxon>
        <taxon>Poxviridae</taxon>
        <taxon>Chordopoxvirinae</taxon>
        <taxon>Orthopoxvirus</taxon>
    </lineage>
</organism>
<name>A0A2I6J161_VACCV</name>
<keyword evidence="1" id="KW-0067">ATP-binding</keyword>
<evidence type="ECO:0000313" key="1">
    <source>
        <dbReference type="EMBL" id="AUL80193.1"/>
    </source>
</evidence>